<organism evidence="3 4">
    <name type="scientific">Elaeophora elaphi</name>
    <dbReference type="NCBI Taxonomy" id="1147741"/>
    <lineage>
        <taxon>Eukaryota</taxon>
        <taxon>Metazoa</taxon>
        <taxon>Ecdysozoa</taxon>
        <taxon>Nematoda</taxon>
        <taxon>Chromadorea</taxon>
        <taxon>Rhabditida</taxon>
        <taxon>Spirurina</taxon>
        <taxon>Spiruromorpha</taxon>
        <taxon>Filarioidea</taxon>
        <taxon>Onchocercidae</taxon>
        <taxon>Elaeophora</taxon>
    </lineage>
</organism>
<proteinExistence type="predicted"/>
<dbReference type="Gene3D" id="3.20.20.80">
    <property type="entry name" value="Glycosidases"/>
    <property type="match status" value="3"/>
</dbReference>
<evidence type="ECO:0000313" key="4">
    <source>
        <dbReference type="WBParaSite" id="EEL_0000455901-mRNA-1"/>
    </source>
</evidence>
<dbReference type="SMART" id="SM00642">
    <property type="entry name" value="Aamy"/>
    <property type="match status" value="1"/>
</dbReference>
<name>A0A0R3RS05_9BILA</name>
<dbReference type="PANTHER" id="PTHR10357">
    <property type="entry name" value="ALPHA-AMYLASE FAMILY MEMBER"/>
    <property type="match status" value="1"/>
</dbReference>
<feature type="transmembrane region" description="Helical" evidence="1">
    <location>
        <begin position="96"/>
        <end position="119"/>
    </location>
</feature>
<accession>A0A0R3RS05</accession>
<dbReference type="InterPro" id="IPR031984">
    <property type="entry name" value="SLC3A2_N"/>
</dbReference>
<evidence type="ECO:0000313" key="3">
    <source>
        <dbReference type="Proteomes" id="UP000050640"/>
    </source>
</evidence>
<dbReference type="InterPro" id="IPR017853">
    <property type="entry name" value="GH"/>
</dbReference>
<dbReference type="SUPFAM" id="SSF51445">
    <property type="entry name" value="(Trans)glycosidases"/>
    <property type="match status" value="1"/>
</dbReference>
<dbReference type="PANTHER" id="PTHR10357:SF230">
    <property type="entry name" value="GLYCOSYL HYDROLASE FAMILY 13 CATALYTIC DOMAIN-CONTAINING PROTEIN"/>
    <property type="match status" value="1"/>
</dbReference>
<protein>
    <submittedName>
        <fullName evidence="4">Aamy domain-containing protein</fullName>
    </submittedName>
</protein>
<evidence type="ECO:0000256" key="1">
    <source>
        <dbReference type="SAM" id="Phobius"/>
    </source>
</evidence>
<dbReference type="WBParaSite" id="EEL_0000455901-mRNA-1">
    <property type="protein sequence ID" value="EEL_0000455901-mRNA-1"/>
    <property type="gene ID" value="EEL_0000455901"/>
</dbReference>
<sequence>MEDSLLPGPLGKTPRMYEVDKERHTESYITAVRGNNPKDERRTPVDEMKDGFQMRPSVPLLEDEPARATKPQDKFRYTIAEMERYRNDPFWKTLRWLLFILFWLLWILMFVIAVLIVIFSPSCAPRAVPNWWENANIYQIWTPSFQDSDGNGIGDFIGLTNRLENLRRSGVQVVWLNPFLHSDDFNDAVQDYLTVDPKLGINDDAYKLIDTIHDKEMKIVISLPLSTTSKKHDWYRRSSQASLEEYASYADYYHWWKVAEDNSFISKYRNVSYMHYENQPDWPILKWQSSSVRENMFKIMSYWIDKGIDGFYLSGIEYLARMKSGSAADWPHIIDILRDIRNHVDTYVEGSPDIKSKHIVLFAARDNAGEDEKKELVLSGLNSVINYELGSIGKDNRVCHFTEGNIAGCIHEILTELVQFHAANNISAMWELGNPQLSRIASRVKSQQQAEMLTMLQLLLPGTISIYYGDEIGMVDLPTEKLVPVQRGAMQWDDSANAGFSSANLSSIPVHPDFADNNWAKQYDSQRSHLKTFQKMARLRKRDETFSFGRTIIGPLMNSSFTVIRYVKDENTRTGNTYLGAFNFGTTDIVLQVQESDVGNEELHQAMIMGFSSNANQYYYRQVIDLSSGTVTIPPEQGVVFKFSF</sequence>
<dbReference type="InterPro" id="IPR006047">
    <property type="entry name" value="GH13_cat_dom"/>
</dbReference>
<dbReference type="AlphaFoldDB" id="A0A0R3RS05"/>
<keyword evidence="1" id="KW-0812">Transmembrane</keyword>
<dbReference type="Proteomes" id="UP000050640">
    <property type="component" value="Unplaced"/>
</dbReference>
<feature type="domain" description="Glycosyl hydrolase family 13 catalytic" evidence="2">
    <location>
        <begin position="139"/>
        <end position="540"/>
    </location>
</feature>
<dbReference type="STRING" id="1147741.A0A0R3RS05"/>
<keyword evidence="3" id="KW-1185">Reference proteome</keyword>
<keyword evidence="1" id="KW-0472">Membrane</keyword>
<reference evidence="4" key="1">
    <citation type="submission" date="2017-02" db="UniProtKB">
        <authorList>
            <consortium name="WormBaseParasite"/>
        </authorList>
    </citation>
    <scope>IDENTIFICATION</scope>
</reference>
<dbReference type="GO" id="GO:0005975">
    <property type="term" value="P:carbohydrate metabolic process"/>
    <property type="evidence" value="ECO:0007669"/>
    <property type="project" value="InterPro"/>
</dbReference>
<dbReference type="Pfam" id="PF16028">
    <property type="entry name" value="SLC3A2_N"/>
    <property type="match status" value="1"/>
</dbReference>
<dbReference type="Pfam" id="PF00128">
    <property type="entry name" value="Alpha-amylase"/>
    <property type="match status" value="1"/>
</dbReference>
<evidence type="ECO:0000259" key="2">
    <source>
        <dbReference type="SMART" id="SM00642"/>
    </source>
</evidence>
<keyword evidence="1" id="KW-1133">Transmembrane helix</keyword>